<dbReference type="EMBL" id="JACCBM010000001">
    <property type="protein sequence ID" value="NYD69812.1"/>
    <property type="molecule type" value="Genomic_DNA"/>
</dbReference>
<organism evidence="2 3">
    <name type="scientific">Herbiconiux flava</name>
    <dbReference type="NCBI Taxonomy" id="881268"/>
    <lineage>
        <taxon>Bacteria</taxon>
        <taxon>Bacillati</taxon>
        <taxon>Actinomycetota</taxon>
        <taxon>Actinomycetes</taxon>
        <taxon>Micrococcales</taxon>
        <taxon>Microbacteriaceae</taxon>
        <taxon>Herbiconiux</taxon>
    </lineage>
</organism>
<evidence type="ECO:0000256" key="1">
    <source>
        <dbReference type="SAM" id="SignalP"/>
    </source>
</evidence>
<dbReference type="Proteomes" id="UP000549913">
    <property type="component" value="Unassembled WGS sequence"/>
</dbReference>
<protein>
    <submittedName>
        <fullName evidence="2">Uncharacterized protein</fullName>
    </submittedName>
</protein>
<sequence>MPDLNRRSVLAMGAWSVPVVAAAVAAPAEAASTEFAFALVLSPESATTYRDVRSSVNLSIMNTSTTEFSGTVSVIMSGMFVQHSDNFFIVAIAETPQWSGVTRTVYSSTTLSWSGILAPGAISNSVLLQPQSQHLNYPASDTLAFNAVDRTAAPKNFTVTWY</sequence>
<keyword evidence="1" id="KW-0732">Signal</keyword>
<reference evidence="2 3" key="1">
    <citation type="submission" date="2020-07" db="EMBL/GenBank/DDBJ databases">
        <title>Sequencing the genomes of 1000 actinobacteria strains.</title>
        <authorList>
            <person name="Klenk H.-P."/>
        </authorList>
    </citation>
    <scope>NUCLEOTIDE SEQUENCE [LARGE SCALE GENOMIC DNA]</scope>
    <source>
        <strain evidence="2 3">DSM 26474</strain>
    </source>
</reference>
<evidence type="ECO:0000313" key="2">
    <source>
        <dbReference type="EMBL" id="NYD69812.1"/>
    </source>
</evidence>
<evidence type="ECO:0000313" key="3">
    <source>
        <dbReference type="Proteomes" id="UP000549913"/>
    </source>
</evidence>
<dbReference type="RefSeq" id="WP_179547071.1">
    <property type="nucleotide sequence ID" value="NZ_BSEW01000001.1"/>
</dbReference>
<accession>A0A852SBN4</accession>
<dbReference type="PROSITE" id="PS51318">
    <property type="entry name" value="TAT"/>
    <property type="match status" value="1"/>
</dbReference>
<comment type="caution">
    <text evidence="2">The sequence shown here is derived from an EMBL/GenBank/DDBJ whole genome shotgun (WGS) entry which is preliminary data.</text>
</comment>
<proteinExistence type="predicted"/>
<gene>
    <name evidence="2" type="ORF">BJ984_000970</name>
</gene>
<feature type="chain" id="PRO_5032572621" evidence="1">
    <location>
        <begin position="31"/>
        <end position="162"/>
    </location>
</feature>
<name>A0A852SBN4_9MICO</name>
<keyword evidence="3" id="KW-1185">Reference proteome</keyword>
<dbReference type="AlphaFoldDB" id="A0A852SBN4"/>
<dbReference type="InterPro" id="IPR006311">
    <property type="entry name" value="TAT_signal"/>
</dbReference>
<feature type="signal peptide" evidence="1">
    <location>
        <begin position="1"/>
        <end position="30"/>
    </location>
</feature>